<dbReference type="GeneID" id="39985654"/>
<organism evidence="1 2">
    <name type="scientific">Trypanosoma theileri</name>
    <dbReference type="NCBI Taxonomy" id="67003"/>
    <lineage>
        <taxon>Eukaryota</taxon>
        <taxon>Discoba</taxon>
        <taxon>Euglenozoa</taxon>
        <taxon>Kinetoplastea</taxon>
        <taxon>Metakinetoplastina</taxon>
        <taxon>Trypanosomatida</taxon>
        <taxon>Trypanosomatidae</taxon>
        <taxon>Trypanosoma</taxon>
    </lineage>
</organism>
<sequence length="229" mass="25373">MGGCPPFAVLVSPEHLHSLHTYREPQLRDGDGERPQSCTRSTLSRAYSNPSGYDLSSVVVTAIGGKEFHWMLALRYQLNPYRVHYLQPRRSCDVIVYESAHLREVFVETVPLQCGATGFEWSDADALHGVCGVNVYTRAEGVFSPPGTRVPVGKGNNASLVLIYSTIPSVRAELQCSFDAKPQSPWLIVEDAFIEWGTLGWLSLNELQEMGVLRSEDVGNDLFDLVLCV</sequence>
<accession>A0A1X0NVZ9</accession>
<dbReference type="EMBL" id="NBCO01000015">
    <property type="protein sequence ID" value="ORC88791.1"/>
    <property type="molecule type" value="Genomic_DNA"/>
</dbReference>
<keyword evidence="2" id="KW-1185">Reference proteome</keyword>
<evidence type="ECO:0000313" key="1">
    <source>
        <dbReference type="EMBL" id="ORC88791.1"/>
    </source>
</evidence>
<dbReference type="RefSeq" id="XP_028882857.1">
    <property type="nucleotide sequence ID" value="XM_029025874.1"/>
</dbReference>
<comment type="caution">
    <text evidence="1">The sequence shown here is derived from an EMBL/GenBank/DDBJ whole genome shotgun (WGS) entry which is preliminary data.</text>
</comment>
<evidence type="ECO:0000313" key="2">
    <source>
        <dbReference type="Proteomes" id="UP000192257"/>
    </source>
</evidence>
<name>A0A1X0NVZ9_9TRYP</name>
<dbReference type="VEuPathDB" id="TriTrypDB:TM35_000152220"/>
<dbReference type="OrthoDB" id="245917at2759"/>
<dbReference type="AlphaFoldDB" id="A0A1X0NVZ9"/>
<proteinExistence type="predicted"/>
<gene>
    <name evidence="1" type="ORF">TM35_000152220</name>
</gene>
<protein>
    <submittedName>
        <fullName evidence="1">Uncharacterized protein</fullName>
    </submittedName>
</protein>
<dbReference type="Proteomes" id="UP000192257">
    <property type="component" value="Unassembled WGS sequence"/>
</dbReference>
<reference evidence="1 2" key="1">
    <citation type="submission" date="2017-03" db="EMBL/GenBank/DDBJ databases">
        <title>An alternative strategy for trypanosome survival in the mammalian bloodstream revealed through genome and transcriptome analysis of the ubiquitous bovine parasite Trypanosoma (Megatrypanum) theileri.</title>
        <authorList>
            <person name="Kelly S."/>
            <person name="Ivens A."/>
            <person name="Mott A."/>
            <person name="O'Neill E."/>
            <person name="Emms D."/>
            <person name="Macleod O."/>
            <person name="Voorheis P."/>
            <person name="Matthews J."/>
            <person name="Matthews K."/>
            <person name="Carrington M."/>
        </authorList>
    </citation>
    <scope>NUCLEOTIDE SEQUENCE [LARGE SCALE GENOMIC DNA]</scope>
    <source>
        <strain evidence="1">Edinburgh</strain>
    </source>
</reference>